<proteinExistence type="predicted"/>
<gene>
    <name evidence="1" type="ORF">NS96R_14315</name>
</gene>
<evidence type="ECO:0000313" key="2">
    <source>
        <dbReference type="Proteomes" id="UP000071644"/>
    </source>
</evidence>
<protein>
    <recommendedName>
        <fullName evidence="3">DUF2591 domain-containing protein</fullName>
    </recommendedName>
</protein>
<dbReference type="Proteomes" id="UP000071644">
    <property type="component" value="Unassembled WGS sequence"/>
</dbReference>
<dbReference type="AlphaFoldDB" id="A0AAJ0PEE9"/>
<dbReference type="EMBL" id="LDSN01000036">
    <property type="protein sequence ID" value="KTT16917.1"/>
    <property type="molecule type" value="Genomic_DNA"/>
</dbReference>
<dbReference type="Pfam" id="PF10765">
    <property type="entry name" value="Phage_P22_NinX"/>
    <property type="match status" value="1"/>
</dbReference>
<name>A0AAJ0PEE9_9PSED</name>
<evidence type="ECO:0000313" key="1">
    <source>
        <dbReference type="EMBL" id="KTT16917.1"/>
    </source>
</evidence>
<reference evidence="1 2" key="1">
    <citation type="journal article" date="2016" name="Front. Microbiol.">
        <title>Genomic Resource of Rice Seed Associated Bacteria.</title>
        <authorList>
            <person name="Midha S."/>
            <person name="Bansal K."/>
            <person name="Sharma S."/>
            <person name="Kumar N."/>
            <person name="Patil P.P."/>
            <person name="Chaudhry V."/>
            <person name="Patil P.B."/>
        </authorList>
    </citation>
    <scope>NUCLEOTIDE SEQUENCE [LARGE SCALE GENOMIC DNA]</scope>
    <source>
        <strain evidence="1 2">NS96</strain>
    </source>
</reference>
<comment type="caution">
    <text evidence="1">The sequence shown here is derived from an EMBL/GenBank/DDBJ whole genome shotgun (WGS) entry which is preliminary data.</text>
</comment>
<dbReference type="InterPro" id="IPR019701">
    <property type="entry name" value="Phage_P22_NinX"/>
</dbReference>
<organism evidence="1 2">
    <name type="scientific">Pseudomonas parafulva</name>
    <dbReference type="NCBI Taxonomy" id="157782"/>
    <lineage>
        <taxon>Bacteria</taxon>
        <taxon>Pseudomonadati</taxon>
        <taxon>Pseudomonadota</taxon>
        <taxon>Gammaproteobacteria</taxon>
        <taxon>Pseudomonadales</taxon>
        <taxon>Pseudomonadaceae</taxon>
        <taxon>Pseudomonas</taxon>
    </lineage>
</organism>
<accession>A0AAJ0PEE9</accession>
<evidence type="ECO:0008006" key="3">
    <source>
        <dbReference type="Google" id="ProtNLM"/>
    </source>
</evidence>
<dbReference type="RefSeq" id="WP_058639039.1">
    <property type="nucleotide sequence ID" value="NZ_LDSN01000036.1"/>
</dbReference>
<sequence>MTDQSLIELSAATDLAEVCAADLSGEALGWAVGKVQGIELHLDGPKGYLTTWRVYYRQGGNVSYRFERYNPQENWMLGGPLADQHCKSFGHNKHIGADGQWRTFAYKEGPVLMRLAGGDSILIALCRAIVLLYSGETVKVPKVLICHG</sequence>